<dbReference type="EMBL" id="JADEWU010000050">
    <property type="protein sequence ID" value="MBE9145191.1"/>
    <property type="molecule type" value="Genomic_DNA"/>
</dbReference>
<dbReference type="Proteomes" id="UP000640725">
    <property type="component" value="Unassembled WGS sequence"/>
</dbReference>
<organism evidence="3 4">
    <name type="scientific">Planktothrix mougeotii LEGE 06226</name>
    <dbReference type="NCBI Taxonomy" id="1828728"/>
    <lineage>
        <taxon>Bacteria</taxon>
        <taxon>Bacillati</taxon>
        <taxon>Cyanobacteriota</taxon>
        <taxon>Cyanophyceae</taxon>
        <taxon>Oscillatoriophycideae</taxon>
        <taxon>Oscillatoriales</taxon>
        <taxon>Microcoleaceae</taxon>
        <taxon>Planktothrix</taxon>
    </lineage>
</organism>
<dbReference type="Pfam" id="PF00931">
    <property type="entry name" value="NB-ARC"/>
    <property type="match status" value="1"/>
</dbReference>
<comment type="caution">
    <text evidence="3">The sequence shown here is derived from an EMBL/GenBank/DDBJ whole genome shotgun (WGS) entry which is preliminary data.</text>
</comment>
<dbReference type="PRINTS" id="PR00364">
    <property type="entry name" value="DISEASERSIST"/>
</dbReference>
<feature type="domain" description="NB-ARC" evidence="1">
    <location>
        <begin position="154"/>
        <end position="249"/>
    </location>
</feature>
<dbReference type="InterPro" id="IPR027417">
    <property type="entry name" value="P-loop_NTPase"/>
</dbReference>
<evidence type="ECO:0000259" key="2">
    <source>
        <dbReference type="Pfam" id="PF26355"/>
    </source>
</evidence>
<dbReference type="InterPro" id="IPR002182">
    <property type="entry name" value="NB-ARC"/>
</dbReference>
<dbReference type="RefSeq" id="WP_193870659.1">
    <property type="nucleotide sequence ID" value="NZ_JADEWU010000050.1"/>
</dbReference>
<dbReference type="Pfam" id="PF26355">
    <property type="entry name" value="HTH_VMAP-M9"/>
    <property type="match status" value="1"/>
</dbReference>
<accession>A0ABR9UFE6</accession>
<sequence length="460" mass="53147">MKNSEDVLQWAKNLILAQTGEDLTEIQEAILTGVWEGKKYRQISEEFHCGESHIKKEAAKLWEKLGEDLGEDLKKFNFRSKVEKKYRVSQVSDSGDCLLQEIDINICNQFIKNIKNTQSRSQSPPETSQTQNQSTIINLIEAPELTTFYNRTSELTTLKQWILEDHTRLITIYGLSGIGKSALTVKLIEEINSEFDYIIWKSLSNIPTLSTLQTELKASFSQSQQTPLSTVIDYFRNSRCLLILDDIQNIFKPGELAGQYFPDYEDYSKFFKQIATFCHQSCLILLSWTKPREIAPLEAENRPVRTLNLKGLGEEAIEIFREKRLTDEENWSELMTLYQGHPSWLNIIAATINELFNGSVAEFLADQNDLYLGDLEPILKTHLERLAESEKQVIYWLSTQDQPVNITQKLNNLELSKSEFMQAIQSLIRRNLIEKVEGGERSLFLLNPIFQHYIKQKRGF</sequence>
<protein>
    <submittedName>
        <fullName evidence="3">ATPase</fullName>
    </submittedName>
</protein>
<proteinExistence type="predicted"/>
<name>A0ABR9UFE6_9CYAN</name>
<dbReference type="InterPro" id="IPR058651">
    <property type="entry name" value="HTH_VMAP-M9"/>
</dbReference>
<dbReference type="Gene3D" id="3.40.50.300">
    <property type="entry name" value="P-loop containing nucleotide triphosphate hydrolases"/>
    <property type="match status" value="1"/>
</dbReference>
<evidence type="ECO:0000313" key="3">
    <source>
        <dbReference type="EMBL" id="MBE9145191.1"/>
    </source>
</evidence>
<evidence type="ECO:0000259" key="1">
    <source>
        <dbReference type="Pfam" id="PF00931"/>
    </source>
</evidence>
<keyword evidence="4" id="KW-1185">Reference proteome</keyword>
<gene>
    <name evidence="3" type="ORF">IQ236_18495</name>
</gene>
<feature type="domain" description="vWA-MoxR associated protein N-terminal HTH" evidence="2">
    <location>
        <begin position="3"/>
        <end position="84"/>
    </location>
</feature>
<evidence type="ECO:0000313" key="4">
    <source>
        <dbReference type="Proteomes" id="UP000640725"/>
    </source>
</evidence>
<reference evidence="3 4" key="1">
    <citation type="submission" date="2020-10" db="EMBL/GenBank/DDBJ databases">
        <authorList>
            <person name="Castelo-Branco R."/>
            <person name="Eusebio N."/>
            <person name="Adriana R."/>
            <person name="Vieira A."/>
            <person name="Brugerolle De Fraissinette N."/>
            <person name="Rezende De Castro R."/>
            <person name="Schneider M.P."/>
            <person name="Vasconcelos V."/>
            <person name="Leao P.N."/>
        </authorList>
    </citation>
    <scope>NUCLEOTIDE SEQUENCE [LARGE SCALE GENOMIC DNA]</scope>
    <source>
        <strain evidence="3 4">LEGE 06226</strain>
    </source>
</reference>
<dbReference type="SUPFAM" id="SSF52540">
    <property type="entry name" value="P-loop containing nucleoside triphosphate hydrolases"/>
    <property type="match status" value="1"/>
</dbReference>